<proteinExistence type="predicted"/>
<evidence type="ECO:0000256" key="1">
    <source>
        <dbReference type="SAM" id="MobiDB-lite"/>
    </source>
</evidence>
<sequence length="155" mass="16990">MYLNKSCRSAYIDHTLRGVFALVPILPPPEPPSPSPKRFHGRAAARSFRDDTEVDELRLSDVGEESVDDSADEAAFLAVRAAAAGLQCAQTKMPKPRPLQLAHMAPLPGVRIGAMYSSERRAERTLVRYLRNPDRSRRSGLLCKMYAPGPGSATT</sequence>
<keyword evidence="3" id="KW-1185">Reference proteome</keyword>
<evidence type="ECO:0000313" key="3">
    <source>
        <dbReference type="Proteomes" id="UP000710440"/>
    </source>
</evidence>
<organism evidence="2 3">
    <name type="scientific">Aspergillus viridinutans</name>
    <dbReference type="NCBI Taxonomy" id="75553"/>
    <lineage>
        <taxon>Eukaryota</taxon>
        <taxon>Fungi</taxon>
        <taxon>Dikarya</taxon>
        <taxon>Ascomycota</taxon>
        <taxon>Pezizomycotina</taxon>
        <taxon>Eurotiomycetes</taxon>
        <taxon>Eurotiomycetidae</taxon>
        <taxon>Eurotiales</taxon>
        <taxon>Aspergillaceae</taxon>
        <taxon>Aspergillus</taxon>
        <taxon>Aspergillus subgen. Fumigati</taxon>
    </lineage>
</organism>
<feature type="region of interest" description="Disordered" evidence="1">
    <location>
        <begin position="27"/>
        <end position="47"/>
    </location>
</feature>
<dbReference type="AlphaFoldDB" id="A0A9P3EZL3"/>
<dbReference type="OrthoDB" id="10458204at2759"/>
<gene>
    <name evidence="2" type="ORF">Aspvir_001530</name>
</gene>
<evidence type="ECO:0000313" key="2">
    <source>
        <dbReference type="EMBL" id="GIJ99398.1"/>
    </source>
</evidence>
<name>A0A9P3EZL3_ASPVI</name>
<reference evidence="2 3" key="1">
    <citation type="submission" date="2021-02" db="EMBL/GenBank/DDBJ databases">
        <title>Pan-genome distribution and transcriptional activeness of fungal secondary metabolism genes in Aspergillus section Fumigati.</title>
        <authorList>
            <person name="Takahashi H."/>
            <person name="Umemura M."/>
            <person name="Ninomiya A."/>
            <person name="Kusuya Y."/>
            <person name="Urayama S."/>
            <person name="Shimizu M."/>
            <person name="Watanabe A."/>
            <person name="Kamei K."/>
            <person name="Yaguchi T."/>
            <person name="Hagiwara D."/>
        </authorList>
    </citation>
    <scope>NUCLEOTIDE SEQUENCE [LARGE SCALE GENOMIC DNA]</scope>
    <source>
        <strain evidence="2 3">IFM 47045</strain>
    </source>
</reference>
<dbReference type="GeneID" id="66929512"/>
<protein>
    <submittedName>
        <fullName evidence="2">Uncharacterized protein</fullName>
    </submittedName>
</protein>
<comment type="caution">
    <text evidence="2">The sequence shown here is derived from an EMBL/GenBank/DDBJ whole genome shotgun (WGS) entry which is preliminary data.</text>
</comment>
<dbReference type="RefSeq" id="XP_043122585.1">
    <property type="nucleotide sequence ID" value="XM_043266650.1"/>
</dbReference>
<dbReference type="EMBL" id="BOPL01000001">
    <property type="protein sequence ID" value="GIJ99398.1"/>
    <property type="molecule type" value="Genomic_DNA"/>
</dbReference>
<accession>A0A9P3EZL3</accession>
<dbReference type="Proteomes" id="UP000710440">
    <property type="component" value="Unassembled WGS sequence"/>
</dbReference>